<feature type="repeat" description="PPR" evidence="2">
    <location>
        <begin position="53"/>
        <end position="88"/>
    </location>
</feature>
<evidence type="ECO:0000256" key="2">
    <source>
        <dbReference type="PROSITE-ProRule" id="PRU00708"/>
    </source>
</evidence>
<feature type="chain" id="PRO_5024344345" description="Pentatricopeptide repeat-containing protein" evidence="3">
    <location>
        <begin position="20"/>
        <end position="202"/>
    </location>
</feature>
<keyword evidence="3" id="KW-0732">Signal</keyword>
<dbReference type="Pfam" id="PF01535">
    <property type="entry name" value="PPR"/>
    <property type="match status" value="2"/>
</dbReference>
<evidence type="ECO:0000256" key="1">
    <source>
        <dbReference type="ARBA" id="ARBA00022737"/>
    </source>
</evidence>
<evidence type="ECO:0000256" key="3">
    <source>
        <dbReference type="SAM" id="SignalP"/>
    </source>
</evidence>
<dbReference type="EMBL" id="VDCV01000017">
    <property type="protein sequence ID" value="KAB5516297.1"/>
    <property type="molecule type" value="Genomic_DNA"/>
</dbReference>
<evidence type="ECO:0000313" key="5">
    <source>
        <dbReference type="Proteomes" id="UP000326939"/>
    </source>
</evidence>
<dbReference type="Gene3D" id="1.25.40.10">
    <property type="entry name" value="Tetratricopeptide repeat domain"/>
    <property type="match status" value="1"/>
</dbReference>
<dbReference type="PROSITE" id="PS51375">
    <property type="entry name" value="PPR"/>
    <property type="match status" value="1"/>
</dbReference>
<proteinExistence type="predicted"/>
<dbReference type="NCBIfam" id="TIGR00756">
    <property type="entry name" value="PPR"/>
    <property type="match status" value="1"/>
</dbReference>
<dbReference type="AlphaFoldDB" id="A0A5N5JML2"/>
<keyword evidence="5" id="KW-1185">Reference proteome</keyword>
<dbReference type="Proteomes" id="UP000326939">
    <property type="component" value="Chromosome 17"/>
</dbReference>
<protein>
    <recommendedName>
        <fullName evidence="6">Pentatricopeptide repeat-containing protein</fullName>
    </recommendedName>
</protein>
<evidence type="ECO:0008006" key="6">
    <source>
        <dbReference type="Google" id="ProtNLM"/>
    </source>
</evidence>
<sequence length="202" mass="23409">MIKSLALILTTLLKVHVRGGLFEKSRDLLIELDTLGFAKKEVNEAQTDMFKCDQRYALLFIDGCLAKNGRIDEARLVFDEMKEKHVKSGEKENVMRIMRKMDEITMHRKGHQPMEYVEASKRTMDYWIFALNVFSKYFCQDNAELISQAAIKEFASSFVKLGNINLIKYVMKVILGSGYKIDEVMTIDLYEVIFVNILLVFI</sequence>
<reference evidence="5" key="1">
    <citation type="journal article" date="2019" name="Gigascience">
        <title>De novo genome assembly of the endangered Acer yangbiense, a plant species with extremely small populations endemic to Yunnan Province, China.</title>
        <authorList>
            <person name="Yang J."/>
            <person name="Wariss H.M."/>
            <person name="Tao L."/>
            <person name="Zhang R."/>
            <person name="Yun Q."/>
            <person name="Hollingsworth P."/>
            <person name="Dao Z."/>
            <person name="Luo G."/>
            <person name="Guo H."/>
            <person name="Ma Y."/>
            <person name="Sun W."/>
        </authorList>
    </citation>
    <scope>NUCLEOTIDE SEQUENCE [LARGE SCALE GENOMIC DNA]</scope>
    <source>
        <strain evidence="5">cv. br00</strain>
    </source>
</reference>
<keyword evidence="1" id="KW-0677">Repeat</keyword>
<comment type="caution">
    <text evidence="4">The sequence shown here is derived from an EMBL/GenBank/DDBJ whole genome shotgun (WGS) entry which is preliminary data.</text>
</comment>
<name>A0A5N5JML2_9ROSI</name>
<gene>
    <name evidence="4" type="ORF">DKX38_026945</name>
</gene>
<dbReference type="InterPro" id="IPR002885">
    <property type="entry name" value="PPR_rpt"/>
</dbReference>
<accession>A0A5N5JML2</accession>
<feature type="signal peptide" evidence="3">
    <location>
        <begin position="1"/>
        <end position="19"/>
    </location>
</feature>
<organism evidence="4 5">
    <name type="scientific">Salix brachista</name>
    <dbReference type="NCBI Taxonomy" id="2182728"/>
    <lineage>
        <taxon>Eukaryota</taxon>
        <taxon>Viridiplantae</taxon>
        <taxon>Streptophyta</taxon>
        <taxon>Embryophyta</taxon>
        <taxon>Tracheophyta</taxon>
        <taxon>Spermatophyta</taxon>
        <taxon>Magnoliopsida</taxon>
        <taxon>eudicotyledons</taxon>
        <taxon>Gunneridae</taxon>
        <taxon>Pentapetalae</taxon>
        <taxon>rosids</taxon>
        <taxon>fabids</taxon>
        <taxon>Malpighiales</taxon>
        <taxon>Salicaceae</taxon>
        <taxon>Saliceae</taxon>
        <taxon>Salix</taxon>
    </lineage>
</organism>
<dbReference type="InterPro" id="IPR011990">
    <property type="entry name" value="TPR-like_helical_dom_sf"/>
</dbReference>
<evidence type="ECO:0000313" key="4">
    <source>
        <dbReference type="EMBL" id="KAB5516297.1"/>
    </source>
</evidence>